<keyword evidence="3" id="KW-1003">Cell membrane</keyword>
<reference evidence="10 11" key="1">
    <citation type="submission" date="2020-02" db="EMBL/GenBank/DDBJ databases">
        <title>Genome sequence of the type strain CGMCC 1.15528 of Mesorhizobium zhangyense.</title>
        <authorList>
            <person name="Gao J."/>
            <person name="Sun J."/>
        </authorList>
    </citation>
    <scope>NUCLEOTIDE SEQUENCE [LARGE SCALE GENOMIC DNA]</scope>
    <source>
        <strain evidence="10 11">CGMCC 1.15528</strain>
    </source>
</reference>
<dbReference type="Pfam" id="PF12832">
    <property type="entry name" value="MFS_1_like"/>
    <property type="match status" value="1"/>
</dbReference>
<keyword evidence="4" id="KW-0997">Cell inner membrane</keyword>
<dbReference type="GO" id="GO:0030395">
    <property type="term" value="F:lactose binding"/>
    <property type="evidence" value="ECO:0007669"/>
    <property type="project" value="TreeGrafter"/>
</dbReference>
<dbReference type="SUPFAM" id="SSF103473">
    <property type="entry name" value="MFS general substrate transporter"/>
    <property type="match status" value="1"/>
</dbReference>
<evidence type="ECO:0000256" key="7">
    <source>
        <dbReference type="ARBA" id="ARBA00023136"/>
    </source>
</evidence>
<feature type="transmembrane region" description="Helical" evidence="8">
    <location>
        <begin position="217"/>
        <end position="239"/>
    </location>
</feature>
<dbReference type="PIRSF" id="PIRSF004925">
    <property type="entry name" value="HcaT"/>
    <property type="match status" value="1"/>
</dbReference>
<evidence type="ECO:0000256" key="6">
    <source>
        <dbReference type="ARBA" id="ARBA00022989"/>
    </source>
</evidence>
<feature type="transmembrane region" description="Helical" evidence="8">
    <location>
        <begin position="107"/>
        <end position="125"/>
    </location>
</feature>
<dbReference type="PANTHER" id="PTHR23522">
    <property type="entry name" value="BLL5896 PROTEIN"/>
    <property type="match status" value="1"/>
</dbReference>
<comment type="caution">
    <text evidence="10">The sequence shown here is derived from an EMBL/GenBank/DDBJ whole genome shotgun (WGS) entry which is preliminary data.</text>
</comment>
<feature type="transmembrane region" description="Helical" evidence="8">
    <location>
        <begin position="171"/>
        <end position="189"/>
    </location>
</feature>
<feature type="transmembrane region" description="Helical" evidence="8">
    <location>
        <begin position="251"/>
        <end position="271"/>
    </location>
</feature>
<evidence type="ECO:0000256" key="4">
    <source>
        <dbReference type="ARBA" id="ARBA00022519"/>
    </source>
</evidence>
<gene>
    <name evidence="10" type="ORF">G6N74_00745</name>
</gene>
<dbReference type="GO" id="GO:0005886">
    <property type="term" value="C:plasma membrane"/>
    <property type="evidence" value="ECO:0007669"/>
    <property type="project" value="UniProtKB-SubCell"/>
</dbReference>
<name>A0A7C9V4G7_9HYPH</name>
<evidence type="ECO:0000256" key="5">
    <source>
        <dbReference type="ARBA" id="ARBA00022692"/>
    </source>
</evidence>
<dbReference type="InterPro" id="IPR036259">
    <property type="entry name" value="MFS_trans_sf"/>
</dbReference>
<evidence type="ECO:0000256" key="2">
    <source>
        <dbReference type="ARBA" id="ARBA00022448"/>
    </source>
</evidence>
<evidence type="ECO:0000256" key="8">
    <source>
        <dbReference type="SAM" id="Phobius"/>
    </source>
</evidence>
<feature type="transmembrane region" description="Helical" evidence="8">
    <location>
        <begin position="82"/>
        <end position="101"/>
    </location>
</feature>
<protein>
    <submittedName>
        <fullName evidence="10">MFS transporter</fullName>
    </submittedName>
</protein>
<evidence type="ECO:0000313" key="10">
    <source>
        <dbReference type="EMBL" id="NGN39583.1"/>
    </source>
</evidence>
<proteinExistence type="predicted"/>
<feature type="transmembrane region" description="Helical" evidence="8">
    <location>
        <begin position="146"/>
        <end position="165"/>
    </location>
</feature>
<dbReference type="InterPro" id="IPR024989">
    <property type="entry name" value="MFS_assoc_dom"/>
</dbReference>
<dbReference type="Proteomes" id="UP000481252">
    <property type="component" value="Unassembled WGS sequence"/>
</dbReference>
<keyword evidence="5 8" id="KW-0812">Transmembrane</keyword>
<dbReference type="InterPro" id="IPR026032">
    <property type="entry name" value="HcaT-like"/>
</dbReference>
<dbReference type="RefSeq" id="WP_165113257.1">
    <property type="nucleotide sequence ID" value="NZ_JAAKZG010000001.1"/>
</dbReference>
<feature type="domain" description="Major facilitator superfamily associated" evidence="9">
    <location>
        <begin position="32"/>
        <end position="371"/>
    </location>
</feature>
<feature type="transmembrane region" description="Helical" evidence="8">
    <location>
        <begin position="348"/>
        <end position="368"/>
    </location>
</feature>
<keyword evidence="2" id="KW-0813">Transport</keyword>
<dbReference type="GO" id="GO:0015528">
    <property type="term" value="F:lactose:proton symporter activity"/>
    <property type="evidence" value="ECO:0007669"/>
    <property type="project" value="TreeGrafter"/>
</dbReference>
<evidence type="ECO:0000259" key="9">
    <source>
        <dbReference type="Pfam" id="PF12832"/>
    </source>
</evidence>
<dbReference type="PANTHER" id="PTHR23522:SF10">
    <property type="entry name" value="3-PHENYLPROPIONIC ACID TRANSPORTER-RELATED"/>
    <property type="match status" value="1"/>
</dbReference>
<feature type="transmembrane region" description="Helical" evidence="8">
    <location>
        <begin position="21"/>
        <end position="41"/>
    </location>
</feature>
<dbReference type="NCBIfam" id="NF037955">
    <property type="entry name" value="mfs"/>
    <property type="match status" value="1"/>
</dbReference>
<feature type="transmembrane region" description="Helical" evidence="8">
    <location>
        <begin position="308"/>
        <end position="327"/>
    </location>
</feature>
<keyword evidence="11" id="KW-1185">Reference proteome</keyword>
<feature type="transmembrane region" description="Helical" evidence="8">
    <location>
        <begin position="374"/>
        <end position="394"/>
    </location>
</feature>
<keyword evidence="6 8" id="KW-1133">Transmembrane helix</keyword>
<comment type="subcellular location">
    <subcellularLocation>
        <location evidence="1">Cell inner membrane</location>
        <topology evidence="1">Multi-pass membrane protein</topology>
    </subcellularLocation>
</comment>
<organism evidence="10 11">
    <name type="scientific">Mesorhizobium zhangyense</name>
    <dbReference type="NCBI Taxonomy" id="1776730"/>
    <lineage>
        <taxon>Bacteria</taxon>
        <taxon>Pseudomonadati</taxon>
        <taxon>Pseudomonadota</taxon>
        <taxon>Alphaproteobacteria</taxon>
        <taxon>Hyphomicrobiales</taxon>
        <taxon>Phyllobacteriaceae</taxon>
        <taxon>Mesorhizobium</taxon>
    </lineage>
</organism>
<sequence>MSLPPLSPEQLVKPQHFELRISLIFAALFIPQGVHLPYFPLWLESKGFDAEKIAIILAAPMFLRVVTTPFISAMADEAKDRANVLIVMVAAALLISAGYFLPPTYVTVLAVSLALAVAWTPHAPLTDSLALSGVRRFGSTYANMRIWGSAAFLGANLAGGAILSLTGAEAVPVMISVGLVGILVISFIAPRLGRPRRASPLSAVDIQESAPKLLNRYFVFFVAGAGIIVASHGFLYSFVSIYWKSIGINDTVIGLLWASAVVAEVGMFMIFTRIFGRMRPPTLLLLAGLAAIVRWLAFPLIWPMGLGVGGFFAVQSLHAFSTALILIGVQKLIAETVVEERTGAAQGIAFFANGLSMATVTLVSGPLYGRLGVGGFYVMAAVAVLGLVFIALAARSAPERRIRR</sequence>
<feature type="transmembrane region" description="Helical" evidence="8">
    <location>
        <begin position="283"/>
        <end position="302"/>
    </location>
</feature>
<dbReference type="AlphaFoldDB" id="A0A7C9V4G7"/>
<evidence type="ECO:0000256" key="3">
    <source>
        <dbReference type="ARBA" id="ARBA00022475"/>
    </source>
</evidence>
<evidence type="ECO:0000256" key="1">
    <source>
        <dbReference type="ARBA" id="ARBA00004429"/>
    </source>
</evidence>
<feature type="transmembrane region" description="Helical" evidence="8">
    <location>
        <begin position="53"/>
        <end position="75"/>
    </location>
</feature>
<dbReference type="Gene3D" id="1.20.1250.20">
    <property type="entry name" value="MFS general substrate transporter like domains"/>
    <property type="match status" value="2"/>
</dbReference>
<keyword evidence="7 8" id="KW-0472">Membrane</keyword>
<dbReference type="EMBL" id="JAAKZG010000001">
    <property type="protein sequence ID" value="NGN39583.1"/>
    <property type="molecule type" value="Genomic_DNA"/>
</dbReference>
<accession>A0A7C9V4G7</accession>
<evidence type="ECO:0000313" key="11">
    <source>
        <dbReference type="Proteomes" id="UP000481252"/>
    </source>
</evidence>